<organism evidence="1">
    <name type="scientific">Arundo donax</name>
    <name type="common">Giant reed</name>
    <name type="synonym">Donax arundinaceus</name>
    <dbReference type="NCBI Taxonomy" id="35708"/>
    <lineage>
        <taxon>Eukaryota</taxon>
        <taxon>Viridiplantae</taxon>
        <taxon>Streptophyta</taxon>
        <taxon>Embryophyta</taxon>
        <taxon>Tracheophyta</taxon>
        <taxon>Spermatophyta</taxon>
        <taxon>Magnoliopsida</taxon>
        <taxon>Liliopsida</taxon>
        <taxon>Poales</taxon>
        <taxon>Poaceae</taxon>
        <taxon>PACMAD clade</taxon>
        <taxon>Arundinoideae</taxon>
        <taxon>Arundineae</taxon>
        <taxon>Arundo</taxon>
    </lineage>
</organism>
<evidence type="ECO:0000313" key="1">
    <source>
        <dbReference type="EMBL" id="JAE34810.1"/>
    </source>
</evidence>
<reference evidence="1" key="2">
    <citation type="journal article" date="2015" name="Data Brief">
        <title>Shoot transcriptome of the giant reed, Arundo donax.</title>
        <authorList>
            <person name="Barrero R.A."/>
            <person name="Guerrero F.D."/>
            <person name="Moolhuijzen P."/>
            <person name="Goolsby J.A."/>
            <person name="Tidwell J."/>
            <person name="Bellgard S.E."/>
            <person name="Bellgard M.I."/>
        </authorList>
    </citation>
    <scope>NUCLEOTIDE SEQUENCE</scope>
    <source>
        <tissue evidence="1">Shoot tissue taken approximately 20 cm above the soil surface</tissue>
    </source>
</reference>
<reference evidence="1" key="1">
    <citation type="submission" date="2014-09" db="EMBL/GenBank/DDBJ databases">
        <authorList>
            <person name="Magalhaes I.L.F."/>
            <person name="Oliveira U."/>
            <person name="Santos F.R."/>
            <person name="Vidigal T.H.D.A."/>
            <person name="Brescovit A.D."/>
            <person name="Santos A.J."/>
        </authorList>
    </citation>
    <scope>NUCLEOTIDE SEQUENCE</scope>
    <source>
        <tissue evidence="1">Shoot tissue taken approximately 20 cm above the soil surface</tissue>
    </source>
</reference>
<proteinExistence type="predicted"/>
<dbReference type="EMBL" id="GBRH01163086">
    <property type="protein sequence ID" value="JAE34810.1"/>
    <property type="molecule type" value="Transcribed_RNA"/>
</dbReference>
<name>A0A0A9HCA8_ARUDO</name>
<accession>A0A0A9HCA8</accession>
<protein>
    <submittedName>
        <fullName evidence="1">Uncharacterized protein</fullName>
    </submittedName>
</protein>
<dbReference type="AlphaFoldDB" id="A0A0A9HCA8"/>
<sequence length="71" mass="8035">MSCRLNTFVCISDLLQATLFFNAGKVNLFPTSFKLRTDRLMRSKSTSKASILSLRQLRRKVTNPALQGVRS</sequence>